<protein>
    <recommendedName>
        <fullName evidence="3">NADAR domain-containing protein</fullName>
    </recommendedName>
</protein>
<dbReference type="InterPro" id="IPR037238">
    <property type="entry name" value="YbiA-like_sf"/>
</dbReference>
<dbReference type="HOGENOM" id="CLU_084247_3_2_9"/>
<evidence type="ECO:0000313" key="4">
    <source>
        <dbReference type="EMBL" id="EFW03505.1"/>
    </source>
</evidence>
<organism evidence="4 5">
    <name type="scientific">Coprobacillus cateniformis</name>
    <dbReference type="NCBI Taxonomy" id="100884"/>
    <lineage>
        <taxon>Bacteria</taxon>
        <taxon>Bacillati</taxon>
        <taxon>Bacillota</taxon>
        <taxon>Erysipelotrichia</taxon>
        <taxon>Erysipelotrichales</taxon>
        <taxon>Coprobacillaceae</taxon>
        <taxon>Coprobacillus</taxon>
    </lineage>
</organism>
<dbReference type="GeneID" id="78231536"/>
<evidence type="ECO:0000256" key="2">
    <source>
        <dbReference type="ARBA" id="ARBA00000751"/>
    </source>
</evidence>
<dbReference type="Pfam" id="PF08719">
    <property type="entry name" value="NADAR"/>
    <property type="match status" value="1"/>
</dbReference>
<proteinExistence type="predicted"/>
<evidence type="ECO:0000259" key="3">
    <source>
        <dbReference type="Pfam" id="PF08719"/>
    </source>
</evidence>
<gene>
    <name evidence="4" type="ORF">HMPREF9488_03196</name>
</gene>
<feature type="domain" description="NADAR" evidence="3">
    <location>
        <begin position="15"/>
        <end position="144"/>
    </location>
</feature>
<dbReference type="InterPro" id="IPR012816">
    <property type="entry name" value="NADAR"/>
</dbReference>
<keyword evidence="5" id="KW-1185">Reference proteome</keyword>
<evidence type="ECO:0000313" key="5">
    <source>
        <dbReference type="Proteomes" id="UP000003157"/>
    </source>
</evidence>
<dbReference type="STRING" id="100884.GCA_000269565_03796"/>
<dbReference type="AlphaFoldDB" id="E7GEQ4"/>
<comment type="catalytic activity">
    <reaction evidence="2">
        <text>2,5-diamino-6-hydroxy-4-(5-phosphoribosylamino)-pyrimidine + H2O = 2,5,6-triamino-4-hydroxypyrimidine + D-ribose 5-phosphate</text>
        <dbReference type="Rhea" id="RHEA:23436"/>
        <dbReference type="ChEBI" id="CHEBI:15377"/>
        <dbReference type="ChEBI" id="CHEBI:58614"/>
        <dbReference type="ChEBI" id="CHEBI:78346"/>
        <dbReference type="ChEBI" id="CHEBI:137796"/>
    </reaction>
</comment>
<dbReference type="EMBL" id="ADKX01000046">
    <property type="protein sequence ID" value="EFW03505.1"/>
    <property type="molecule type" value="Genomic_DNA"/>
</dbReference>
<dbReference type="eggNOG" id="COG3236">
    <property type="taxonomic scope" value="Bacteria"/>
</dbReference>
<reference evidence="4 5" key="1">
    <citation type="submission" date="2010-12" db="EMBL/GenBank/DDBJ databases">
        <title>The Genome Sequence of Coprobacillus sp. strain 29_1.</title>
        <authorList>
            <consortium name="The Broad Institute Genome Sequencing Platform"/>
            <person name="Earl A."/>
            <person name="Ward D."/>
            <person name="Feldgarden M."/>
            <person name="Gevers D."/>
            <person name="Daigneault M."/>
            <person name="Sibley C.D."/>
            <person name="White A."/>
            <person name="Strauss J."/>
            <person name="Allen-Vercoe E."/>
            <person name="Young S.K."/>
            <person name="Zeng Q."/>
            <person name="Gargeya S."/>
            <person name="Fitzgerald M."/>
            <person name="Haas B."/>
            <person name="Abouelleil A."/>
            <person name="Alvarado L."/>
            <person name="Arachchi H.M."/>
            <person name="Berlin A."/>
            <person name="Brown A."/>
            <person name="Chapman S.B."/>
            <person name="Chen Z."/>
            <person name="Dunbar C."/>
            <person name="Freedman E."/>
            <person name="Gearin G."/>
            <person name="Gellesch M."/>
            <person name="Goldberg J."/>
            <person name="Griggs A."/>
            <person name="Gujja S."/>
            <person name="Heilman E."/>
            <person name="Heiman D."/>
            <person name="Howarth C."/>
            <person name="Larson L."/>
            <person name="Lui A."/>
            <person name="MacDonald P.J.P."/>
            <person name="Mehta T."/>
            <person name="Montmayeur A."/>
            <person name="Murphy C."/>
            <person name="Neiman D."/>
            <person name="Pearson M."/>
            <person name="Priest M."/>
            <person name="Roberts A."/>
            <person name="Saif S."/>
            <person name="Shea T."/>
            <person name="Shenoy N."/>
            <person name="Sisk P."/>
            <person name="Stolte C."/>
            <person name="Sykes S."/>
            <person name="White J."/>
            <person name="Yandava C."/>
            <person name="Nusbaum C."/>
            <person name="Birren B."/>
        </authorList>
    </citation>
    <scope>NUCLEOTIDE SEQUENCE [LARGE SCALE GENOMIC DNA]</scope>
    <source>
        <strain evidence="4 5">29_1</strain>
    </source>
</reference>
<dbReference type="CDD" id="cd15457">
    <property type="entry name" value="NADAR"/>
    <property type="match status" value="1"/>
</dbReference>
<dbReference type="NCBIfam" id="TIGR02464">
    <property type="entry name" value="ribofla_fusion"/>
    <property type="match status" value="1"/>
</dbReference>
<dbReference type="Proteomes" id="UP000003157">
    <property type="component" value="Unassembled WGS sequence"/>
</dbReference>
<dbReference type="OrthoDB" id="67297at2"/>
<evidence type="ECO:0000256" key="1">
    <source>
        <dbReference type="ARBA" id="ARBA00000022"/>
    </source>
</evidence>
<dbReference type="Gene3D" id="1.10.357.40">
    <property type="entry name" value="YbiA-like"/>
    <property type="match status" value="1"/>
</dbReference>
<dbReference type="RefSeq" id="WP_008790278.1">
    <property type="nucleotide sequence ID" value="NZ_AKCB01000004.1"/>
</dbReference>
<comment type="caution">
    <text evidence="4">The sequence shown here is derived from an EMBL/GenBank/DDBJ whole genome shotgun (WGS) entry which is preliminary data.</text>
</comment>
<sequence>MKENNVKIIDSFHGEYAFLSNYYDSPIFYDGILYPTVEHAFQAAKTTVFIQRIIIANKKTPGQAKCAGRKVTLRDNWDDIKLYIMKELIILKFTNPKLKSALLNTKDAELIERNTWNDTYWGICNGIGENHLGKILMEVREMLRGD</sequence>
<dbReference type="SUPFAM" id="SSF143990">
    <property type="entry name" value="YbiA-like"/>
    <property type="match status" value="1"/>
</dbReference>
<comment type="catalytic activity">
    <reaction evidence="1">
        <text>5-amino-6-(5-phospho-D-ribosylamino)uracil + H2O = 5,6-diaminouracil + D-ribose 5-phosphate</text>
        <dbReference type="Rhea" id="RHEA:55020"/>
        <dbReference type="ChEBI" id="CHEBI:15377"/>
        <dbReference type="ChEBI" id="CHEBI:46252"/>
        <dbReference type="ChEBI" id="CHEBI:58453"/>
        <dbReference type="ChEBI" id="CHEBI:78346"/>
    </reaction>
</comment>
<name>E7GEQ4_9FIRM</name>
<accession>E7GEQ4</accession>